<feature type="transmembrane region" description="Helical" evidence="2">
    <location>
        <begin position="61"/>
        <end position="82"/>
    </location>
</feature>
<proteinExistence type="predicted"/>
<feature type="transmembrane region" description="Helical" evidence="2">
    <location>
        <begin position="21"/>
        <end position="41"/>
    </location>
</feature>
<dbReference type="EMBL" id="JAPMKV010000004">
    <property type="protein sequence ID" value="MCX7445178.1"/>
    <property type="molecule type" value="Genomic_DNA"/>
</dbReference>
<feature type="transmembrane region" description="Helical" evidence="2">
    <location>
        <begin position="457"/>
        <end position="475"/>
    </location>
</feature>
<feature type="compositionally biased region" description="Basic and acidic residues" evidence="1">
    <location>
        <begin position="289"/>
        <end position="306"/>
    </location>
</feature>
<gene>
    <name evidence="3" type="ORF">OS125_07955</name>
    <name evidence="4" type="ORF">OS129_05845</name>
</gene>
<accession>A0A9Q4GKN2</accession>
<feature type="transmembrane region" description="Helical" evidence="2">
    <location>
        <begin position="542"/>
        <end position="563"/>
    </location>
</feature>
<organism evidence="4 5">
    <name type="scientific">Corynebacterium pygosceleis</name>
    <dbReference type="NCBI Taxonomy" id="2800406"/>
    <lineage>
        <taxon>Bacteria</taxon>
        <taxon>Bacillati</taxon>
        <taxon>Actinomycetota</taxon>
        <taxon>Actinomycetes</taxon>
        <taxon>Mycobacteriales</taxon>
        <taxon>Corynebacteriaceae</taxon>
        <taxon>Corynebacterium</taxon>
    </lineage>
</organism>
<protein>
    <submittedName>
        <fullName evidence="4">Uncharacterized protein</fullName>
    </submittedName>
</protein>
<feature type="transmembrane region" description="Helical" evidence="2">
    <location>
        <begin position="400"/>
        <end position="417"/>
    </location>
</feature>
<feature type="transmembrane region" description="Helical" evidence="2">
    <location>
        <begin position="424"/>
        <end position="445"/>
    </location>
</feature>
<dbReference type="Proteomes" id="UP001071478">
    <property type="component" value="Unassembled WGS sequence"/>
</dbReference>
<feature type="transmembrane region" description="Helical" evidence="2">
    <location>
        <begin position="318"/>
        <end position="337"/>
    </location>
</feature>
<keyword evidence="2" id="KW-0812">Transmembrane</keyword>
<feature type="transmembrane region" description="Helical" evidence="2">
    <location>
        <begin position="206"/>
        <end position="222"/>
    </location>
</feature>
<feature type="transmembrane region" description="Helical" evidence="2">
    <location>
        <begin position="596"/>
        <end position="613"/>
    </location>
</feature>
<evidence type="ECO:0000313" key="4">
    <source>
        <dbReference type="EMBL" id="MCX7468397.1"/>
    </source>
</evidence>
<dbReference type="AlphaFoldDB" id="A0A9Q4GKN2"/>
<feature type="transmembrane region" description="Helical" evidence="2">
    <location>
        <begin position="234"/>
        <end position="252"/>
    </location>
</feature>
<feature type="transmembrane region" description="Helical" evidence="2">
    <location>
        <begin position="183"/>
        <end position="199"/>
    </location>
</feature>
<sequence length="631" mass="66227">MATVACSGVSSSAGFKHSARVLGVVLVLGAWQMLLFTGSTPEKRRAINVDDTWYRYPVDDVHITAGIPQVVFCAVFCLVTWLAATGFSIVKNRFVAPTVVAGFWIGLFVVPFMLRQQKGESLGGPFDGLVAGILWLVLLGVTSGWLLSWWLTMLNVAESALVFAPVAGCAFACSPGLAASGTNSLFAIGAGLCAMLGVGARHSARYPLLVGPVACVGLWMMWPETVLAGAPEYTVRAVLTAAFVPIVCEAVYRRELVLPRGSSPQVGDGTHVPLDRAELDWLSPPPHASRRDPTNGLDPREAESHHAKERGLATGLAAYWWTVIALAAVTVAVPAILMRTLFVRENEFIGVAPTPDGVPFWSGTLFPMGVHQSIAGGIAVGAPMSDNGDWFFIDPATQDPITVVCVLGGLTGLAVMMRKLKLMNFLMAAYGVTVAGGAYIGYATIEGMESDFRVELTLVASLVMGLLVVILPAAASVVSRSSAAHTESYAPSKSLVAFVVCLAAVLVAGSSSWLRAGVFDPVLTASDKPTDLILGQMFTPNLALVTTVVALTVAASLGCWWLLGGVRWQWCVLVAVAGLLALQTAGLFTGGVPGCAVVGAGVAAWVGGVMNVIKIPRQIPGDLVSRKARAL</sequence>
<evidence type="ECO:0000313" key="3">
    <source>
        <dbReference type="EMBL" id="MCX7445178.1"/>
    </source>
</evidence>
<evidence type="ECO:0000256" key="1">
    <source>
        <dbReference type="SAM" id="MobiDB-lite"/>
    </source>
</evidence>
<reference evidence="4" key="1">
    <citation type="submission" date="2022-11" db="EMBL/GenBank/DDBJ databases">
        <title>Corynebacterium sp. isolated from Penguins.</title>
        <authorList>
            <person name="Sedlar K."/>
            <person name="Svec P."/>
        </authorList>
    </citation>
    <scope>NUCLEOTIDE SEQUENCE</scope>
    <source>
        <strain evidence="3">P7003</strain>
        <strain evidence="4">P7374</strain>
    </source>
</reference>
<feature type="transmembrane region" description="Helical" evidence="2">
    <location>
        <begin position="159"/>
        <end position="177"/>
    </location>
</feature>
<feature type="region of interest" description="Disordered" evidence="1">
    <location>
        <begin position="280"/>
        <end position="306"/>
    </location>
</feature>
<dbReference type="EMBL" id="JAPMKU010000002">
    <property type="protein sequence ID" value="MCX7468397.1"/>
    <property type="molecule type" value="Genomic_DNA"/>
</dbReference>
<dbReference type="RefSeq" id="WP_248167573.1">
    <property type="nucleotide sequence ID" value="NZ_JALNJA010000002.1"/>
</dbReference>
<comment type="caution">
    <text evidence="4">The sequence shown here is derived from an EMBL/GenBank/DDBJ whole genome shotgun (WGS) entry which is preliminary data.</text>
</comment>
<evidence type="ECO:0000256" key="2">
    <source>
        <dbReference type="SAM" id="Phobius"/>
    </source>
</evidence>
<feature type="transmembrane region" description="Helical" evidence="2">
    <location>
        <begin position="126"/>
        <end position="147"/>
    </location>
</feature>
<keyword evidence="2" id="KW-0472">Membrane</keyword>
<name>A0A9Q4GKN2_9CORY</name>
<evidence type="ECO:0000313" key="5">
    <source>
        <dbReference type="Proteomes" id="UP001071478"/>
    </source>
</evidence>
<keyword evidence="2" id="KW-1133">Transmembrane helix</keyword>
<keyword evidence="6" id="KW-1185">Reference proteome</keyword>
<feature type="transmembrane region" description="Helical" evidence="2">
    <location>
        <begin position="570"/>
        <end position="590"/>
    </location>
</feature>
<feature type="transmembrane region" description="Helical" evidence="2">
    <location>
        <begin position="94"/>
        <end position="114"/>
    </location>
</feature>
<evidence type="ECO:0000313" key="6">
    <source>
        <dbReference type="Proteomes" id="UP001081709"/>
    </source>
</evidence>
<dbReference type="Proteomes" id="UP001081709">
    <property type="component" value="Unassembled WGS sequence"/>
</dbReference>
<feature type="transmembrane region" description="Helical" evidence="2">
    <location>
        <begin position="495"/>
        <end position="514"/>
    </location>
</feature>